<organism evidence="3 4">
    <name type="scientific">Peribacillus loiseleuriae</name>
    <dbReference type="NCBI Taxonomy" id="1679170"/>
    <lineage>
        <taxon>Bacteria</taxon>
        <taxon>Bacillati</taxon>
        <taxon>Bacillota</taxon>
        <taxon>Bacilli</taxon>
        <taxon>Bacillales</taxon>
        <taxon>Bacillaceae</taxon>
        <taxon>Peribacillus</taxon>
    </lineage>
</organism>
<gene>
    <name evidence="3" type="ORF">AC625_15630</name>
</gene>
<comment type="caution">
    <text evidence="3">The sequence shown here is derived from an EMBL/GenBank/DDBJ whole genome shotgun (WGS) entry which is preliminary data.</text>
</comment>
<dbReference type="InterPro" id="IPR001763">
    <property type="entry name" value="Rhodanese-like_dom"/>
</dbReference>
<dbReference type="PANTHER" id="PTHR43031">
    <property type="entry name" value="FAD-DEPENDENT OXIDOREDUCTASE"/>
    <property type="match status" value="1"/>
</dbReference>
<keyword evidence="1" id="KW-0472">Membrane</keyword>
<feature type="domain" description="Rhodanese" evidence="2">
    <location>
        <begin position="49"/>
        <end position="133"/>
    </location>
</feature>
<dbReference type="EMBL" id="LFZW01000001">
    <property type="protein sequence ID" value="KMY52380.1"/>
    <property type="molecule type" value="Genomic_DNA"/>
</dbReference>
<protein>
    <recommendedName>
        <fullName evidence="2">Rhodanese domain-containing protein</fullName>
    </recommendedName>
</protein>
<name>A0A0K9H0J3_9BACI</name>
<dbReference type="SMART" id="SM00450">
    <property type="entry name" value="RHOD"/>
    <property type="match status" value="1"/>
</dbReference>
<evidence type="ECO:0000313" key="4">
    <source>
        <dbReference type="Proteomes" id="UP000037146"/>
    </source>
</evidence>
<dbReference type="Proteomes" id="UP000037146">
    <property type="component" value="Unassembled WGS sequence"/>
</dbReference>
<dbReference type="InterPro" id="IPR050229">
    <property type="entry name" value="GlpE_sulfurtransferase"/>
</dbReference>
<accession>A0A0K9H0J3</accession>
<evidence type="ECO:0000313" key="3">
    <source>
        <dbReference type="EMBL" id="KMY52380.1"/>
    </source>
</evidence>
<dbReference type="Pfam" id="PF00581">
    <property type="entry name" value="Rhodanese"/>
    <property type="match status" value="1"/>
</dbReference>
<dbReference type="SUPFAM" id="SSF52821">
    <property type="entry name" value="Rhodanese/Cell cycle control phosphatase"/>
    <property type="match status" value="1"/>
</dbReference>
<keyword evidence="1" id="KW-1133">Transmembrane helix</keyword>
<keyword evidence="1" id="KW-0812">Transmembrane</keyword>
<dbReference type="RefSeq" id="WP_049683772.1">
    <property type="nucleotide sequence ID" value="NZ_LFZW01000001.1"/>
</dbReference>
<dbReference type="CDD" id="cd00158">
    <property type="entry name" value="RHOD"/>
    <property type="match status" value="1"/>
</dbReference>
<dbReference type="PATRIC" id="fig|1679170.3.peg.3559"/>
<dbReference type="STRING" id="1679170.AC625_15630"/>
<sequence length="136" mass="15763">MLLSLERSFTVSWIISLVILIALLAYALFNFFSQRRAVKPLSQEDFIEGYRKAQLFDVREPNEYEGGHILGARNVPLTQIKTRLTELRQDKPIYLYCQNSMRSAKAAQILRKKGYTDIYQLKGGFKQWTGKIRSGK</sequence>
<evidence type="ECO:0000256" key="1">
    <source>
        <dbReference type="SAM" id="Phobius"/>
    </source>
</evidence>
<evidence type="ECO:0000259" key="2">
    <source>
        <dbReference type="PROSITE" id="PS50206"/>
    </source>
</evidence>
<dbReference type="PROSITE" id="PS50206">
    <property type="entry name" value="RHODANESE_3"/>
    <property type="match status" value="1"/>
</dbReference>
<keyword evidence="4" id="KW-1185">Reference proteome</keyword>
<dbReference type="Gene3D" id="3.40.250.10">
    <property type="entry name" value="Rhodanese-like domain"/>
    <property type="match status" value="1"/>
</dbReference>
<dbReference type="PANTHER" id="PTHR43031:SF18">
    <property type="entry name" value="RHODANESE-RELATED SULFURTRANSFERASES"/>
    <property type="match status" value="1"/>
</dbReference>
<dbReference type="InterPro" id="IPR036873">
    <property type="entry name" value="Rhodanese-like_dom_sf"/>
</dbReference>
<reference evidence="4" key="1">
    <citation type="submission" date="2015-07" db="EMBL/GenBank/DDBJ databases">
        <title>Genome sequencing project for genomic taxonomy and phylogenomics of Bacillus-like bacteria.</title>
        <authorList>
            <person name="Liu B."/>
            <person name="Wang J."/>
            <person name="Zhu Y."/>
            <person name="Liu G."/>
            <person name="Chen Q."/>
            <person name="Chen Z."/>
            <person name="Lan J."/>
            <person name="Che J."/>
            <person name="Ge C."/>
            <person name="Shi H."/>
            <person name="Pan Z."/>
            <person name="Liu X."/>
        </authorList>
    </citation>
    <scope>NUCLEOTIDE SEQUENCE [LARGE SCALE GENOMIC DNA]</scope>
    <source>
        <strain evidence="4">FJAT-27997</strain>
    </source>
</reference>
<proteinExistence type="predicted"/>
<feature type="transmembrane region" description="Helical" evidence="1">
    <location>
        <begin position="12"/>
        <end position="32"/>
    </location>
</feature>
<dbReference type="AlphaFoldDB" id="A0A0K9H0J3"/>
<dbReference type="OrthoDB" id="9808735at2"/>